<keyword evidence="1" id="KW-0812">Transmembrane</keyword>
<keyword evidence="3" id="KW-1185">Reference proteome</keyword>
<evidence type="ECO:0000313" key="3">
    <source>
        <dbReference type="Proteomes" id="UP000274131"/>
    </source>
</evidence>
<evidence type="ECO:0000313" key="2">
    <source>
        <dbReference type="EMBL" id="VDD90623.1"/>
    </source>
</evidence>
<dbReference type="WBParaSite" id="EVEC_0000576301-mRNA-1">
    <property type="protein sequence ID" value="EVEC_0000576301-mRNA-1"/>
    <property type="gene ID" value="EVEC_0000576301"/>
</dbReference>
<evidence type="ECO:0000313" key="4">
    <source>
        <dbReference type="WBParaSite" id="EVEC_0000576301-mRNA-1"/>
    </source>
</evidence>
<reference evidence="2 3" key="2">
    <citation type="submission" date="2018-10" db="EMBL/GenBank/DDBJ databases">
        <authorList>
            <consortium name="Pathogen Informatics"/>
        </authorList>
    </citation>
    <scope>NUCLEOTIDE SEQUENCE [LARGE SCALE GENOMIC DNA]</scope>
</reference>
<reference evidence="4" key="1">
    <citation type="submission" date="2017-02" db="UniProtKB">
        <authorList>
            <consortium name="WormBaseParasite"/>
        </authorList>
    </citation>
    <scope>IDENTIFICATION</scope>
</reference>
<dbReference type="Proteomes" id="UP000274131">
    <property type="component" value="Unassembled WGS sequence"/>
</dbReference>
<evidence type="ECO:0000256" key="1">
    <source>
        <dbReference type="SAM" id="Phobius"/>
    </source>
</evidence>
<organism evidence="4">
    <name type="scientific">Enterobius vermicularis</name>
    <name type="common">Human pinworm</name>
    <dbReference type="NCBI Taxonomy" id="51028"/>
    <lineage>
        <taxon>Eukaryota</taxon>
        <taxon>Metazoa</taxon>
        <taxon>Ecdysozoa</taxon>
        <taxon>Nematoda</taxon>
        <taxon>Chromadorea</taxon>
        <taxon>Rhabditida</taxon>
        <taxon>Spirurina</taxon>
        <taxon>Oxyuridomorpha</taxon>
        <taxon>Oxyuroidea</taxon>
        <taxon>Oxyuridae</taxon>
        <taxon>Enterobius</taxon>
    </lineage>
</organism>
<feature type="transmembrane region" description="Helical" evidence="1">
    <location>
        <begin position="102"/>
        <end position="123"/>
    </location>
</feature>
<proteinExistence type="predicted"/>
<dbReference type="EMBL" id="UXUI01008146">
    <property type="protein sequence ID" value="VDD90623.1"/>
    <property type="molecule type" value="Genomic_DNA"/>
</dbReference>
<gene>
    <name evidence="2" type="ORF">EVEC_LOCUS5374</name>
</gene>
<keyword evidence="1" id="KW-0472">Membrane</keyword>
<protein>
    <submittedName>
        <fullName evidence="4">Claudin domain-containing protein 1</fullName>
    </submittedName>
</protein>
<dbReference type="AlphaFoldDB" id="A0A0N4V685"/>
<sequence>MARPSAQNNLLLWELATAFMLVTCAGILHIFHFFNNAWLLQTNGTSTYMRGLGDDCLKVEDESDAIYCSNWDEETSVFVKHGKDISPDEVTSPTTGLMLARVMLILTTLLYLIVIFLLFIACIKKDMFIKKLLCGFTVLLGKGRCSLGTAFYYYLVSIVLLLVGSLAHFHTWMEVYFFCKSDQYTAGTHDSSANSQELRLFQDERRPTFLTV</sequence>
<name>A0A0N4V685_ENTVE</name>
<feature type="transmembrane region" description="Helical" evidence="1">
    <location>
        <begin position="12"/>
        <end position="34"/>
    </location>
</feature>
<feature type="transmembrane region" description="Helical" evidence="1">
    <location>
        <begin position="151"/>
        <end position="173"/>
    </location>
</feature>
<accession>A0A0N4V685</accession>
<dbReference type="OrthoDB" id="5794450at2759"/>
<keyword evidence="1" id="KW-1133">Transmembrane helix</keyword>